<dbReference type="InterPro" id="IPR011008">
    <property type="entry name" value="Dimeric_a/b-barrel"/>
</dbReference>
<dbReference type="InterPro" id="IPR036388">
    <property type="entry name" value="WH-like_DNA-bd_sf"/>
</dbReference>
<accession>A0A0W8IEC2</accession>
<dbReference type="Pfam" id="PF13412">
    <property type="entry name" value="HTH_24"/>
    <property type="match status" value="1"/>
</dbReference>
<evidence type="ECO:0000256" key="2">
    <source>
        <dbReference type="ARBA" id="ARBA00023125"/>
    </source>
</evidence>
<dbReference type="GO" id="GO:0005829">
    <property type="term" value="C:cytosol"/>
    <property type="evidence" value="ECO:0007669"/>
    <property type="project" value="TreeGrafter"/>
</dbReference>
<keyword evidence="3" id="KW-0804">Transcription</keyword>
<dbReference type="PROSITE" id="PS00519">
    <property type="entry name" value="HTH_ASNC_1"/>
    <property type="match status" value="1"/>
</dbReference>
<keyword evidence="2 6" id="KW-0238">DNA-binding</keyword>
<dbReference type="GO" id="GO:0043565">
    <property type="term" value="F:sequence-specific DNA binding"/>
    <property type="evidence" value="ECO:0007669"/>
    <property type="project" value="InterPro"/>
</dbReference>
<evidence type="ECO:0000313" key="5">
    <source>
        <dbReference type="EMBL" id="KUG58264.1"/>
    </source>
</evidence>
<dbReference type="SMART" id="SM00344">
    <property type="entry name" value="HTH_ASNC"/>
    <property type="match status" value="1"/>
</dbReference>
<evidence type="ECO:0000313" key="6">
    <source>
        <dbReference type="EMBL" id="MBA8920870.1"/>
    </source>
</evidence>
<dbReference type="AlphaFoldDB" id="A0A0W8IEC2"/>
<dbReference type="Pfam" id="PF01037">
    <property type="entry name" value="AsnC_trans_reg"/>
    <property type="match status" value="1"/>
</dbReference>
<dbReference type="InterPro" id="IPR019887">
    <property type="entry name" value="Tscrpt_reg_AsnC/Lrp_C"/>
</dbReference>
<dbReference type="InterPro" id="IPR019888">
    <property type="entry name" value="Tscrpt_reg_AsnC-like"/>
</dbReference>
<dbReference type="EMBL" id="LQBM01000004">
    <property type="protein sequence ID" value="KUG58264.1"/>
    <property type="molecule type" value="Genomic_DNA"/>
</dbReference>
<dbReference type="Gene3D" id="1.10.10.10">
    <property type="entry name" value="Winged helix-like DNA-binding domain superfamily/Winged helix DNA-binding domain"/>
    <property type="match status" value="1"/>
</dbReference>
<name>A0A0W8IEC2_9MICC</name>
<dbReference type="Gene3D" id="3.30.70.920">
    <property type="match status" value="1"/>
</dbReference>
<dbReference type="PANTHER" id="PTHR30154">
    <property type="entry name" value="LEUCINE-RESPONSIVE REGULATORY PROTEIN"/>
    <property type="match status" value="1"/>
</dbReference>
<feature type="domain" description="HTH asnC-type" evidence="4">
    <location>
        <begin position="1"/>
        <end position="62"/>
    </location>
</feature>
<gene>
    <name evidence="5" type="ORF">AVL63_06255</name>
    <name evidence="6" type="ORF">HNR24_000803</name>
</gene>
<dbReference type="InterPro" id="IPR000485">
    <property type="entry name" value="AsnC-type_HTH_dom"/>
</dbReference>
<dbReference type="Proteomes" id="UP000546252">
    <property type="component" value="Unassembled WGS sequence"/>
</dbReference>
<protein>
    <submittedName>
        <fullName evidence="5">ArsR family transcriptional regulator</fullName>
    </submittedName>
    <submittedName>
        <fullName evidence="6">DNA-binding Lrp family transcriptional regulator</fullName>
    </submittedName>
</protein>
<comment type="caution">
    <text evidence="5">The sequence shown here is derived from an EMBL/GenBank/DDBJ whole genome shotgun (WGS) entry which is preliminary data.</text>
</comment>
<dbReference type="SUPFAM" id="SSF54909">
    <property type="entry name" value="Dimeric alpha+beta barrel"/>
    <property type="match status" value="1"/>
</dbReference>
<dbReference type="PRINTS" id="PR00033">
    <property type="entry name" value="HTHASNC"/>
</dbReference>
<dbReference type="InterPro" id="IPR019885">
    <property type="entry name" value="Tscrpt_reg_HTH_AsnC-type_CS"/>
</dbReference>
<dbReference type="InterPro" id="IPR011991">
    <property type="entry name" value="ArsR-like_HTH"/>
</dbReference>
<dbReference type="PROSITE" id="PS50956">
    <property type="entry name" value="HTH_ASNC_2"/>
    <property type="match status" value="1"/>
</dbReference>
<dbReference type="RefSeq" id="WP_058889497.1">
    <property type="nucleotide sequence ID" value="NZ_BAAAKT010000002.1"/>
</dbReference>
<keyword evidence="1" id="KW-0805">Transcription regulation</keyword>
<dbReference type="CDD" id="cd00090">
    <property type="entry name" value="HTH_ARSR"/>
    <property type="match status" value="1"/>
</dbReference>
<reference evidence="6 8" key="3">
    <citation type="submission" date="2020-08" db="EMBL/GenBank/DDBJ databases">
        <title>Sequencing the genomes of 1000 actinobacteria strains.</title>
        <authorList>
            <person name="Klenk H.-P."/>
        </authorList>
    </citation>
    <scope>NUCLEOTIDE SEQUENCE [LARGE SCALE GENOMIC DNA]</scope>
    <source>
        <strain evidence="6 8">DSM 19081</strain>
    </source>
</reference>
<dbReference type="EMBL" id="JACJIH010000001">
    <property type="protein sequence ID" value="MBA8920870.1"/>
    <property type="molecule type" value="Genomic_DNA"/>
</dbReference>
<dbReference type="InterPro" id="IPR036390">
    <property type="entry name" value="WH_DNA-bd_sf"/>
</dbReference>
<evidence type="ECO:0000313" key="8">
    <source>
        <dbReference type="Proteomes" id="UP000546252"/>
    </source>
</evidence>
<evidence type="ECO:0000256" key="3">
    <source>
        <dbReference type="ARBA" id="ARBA00023163"/>
    </source>
</evidence>
<dbReference type="GO" id="GO:0043200">
    <property type="term" value="P:response to amino acid"/>
    <property type="evidence" value="ECO:0007669"/>
    <property type="project" value="TreeGrafter"/>
</dbReference>
<keyword evidence="7" id="KW-1185">Reference proteome</keyword>
<dbReference type="Proteomes" id="UP000054023">
    <property type="component" value="Unassembled WGS sequence"/>
</dbReference>
<dbReference type="SUPFAM" id="SSF46785">
    <property type="entry name" value="Winged helix' DNA-binding domain"/>
    <property type="match status" value="1"/>
</dbReference>
<reference evidence="5" key="1">
    <citation type="submission" date="2015-12" db="EMBL/GenBank/DDBJ databases">
        <authorList>
            <person name="Shamseldin A."/>
            <person name="Moawad H."/>
            <person name="Abd El-Rahim W.M."/>
            <person name="Sadowsky M.J."/>
        </authorList>
    </citation>
    <scope>NUCLEOTIDE SEQUENCE [LARGE SCALE GENOMIC DNA]</scope>
    <source>
        <strain evidence="5">CD08_7</strain>
    </source>
</reference>
<evidence type="ECO:0000313" key="7">
    <source>
        <dbReference type="Proteomes" id="UP000054023"/>
    </source>
</evidence>
<evidence type="ECO:0000256" key="1">
    <source>
        <dbReference type="ARBA" id="ARBA00023015"/>
    </source>
</evidence>
<evidence type="ECO:0000259" key="4">
    <source>
        <dbReference type="PROSITE" id="PS50956"/>
    </source>
</evidence>
<proteinExistence type="predicted"/>
<reference evidence="7" key="2">
    <citation type="submission" date="2015-12" db="EMBL/GenBank/DDBJ databases">
        <authorList>
            <person name="Nair G.R."/>
            <person name="Kaur G."/>
            <person name="Mayilraj S."/>
        </authorList>
    </citation>
    <scope>NUCLEOTIDE SEQUENCE [LARGE SCALE GENOMIC DNA]</scope>
    <source>
        <strain evidence="7">CD08_7</strain>
    </source>
</reference>
<dbReference type="OrthoDB" id="166264at2"/>
<organism evidence="5 7">
    <name type="scientific">Nesterenkonia jeotgali</name>
    <dbReference type="NCBI Taxonomy" id="317018"/>
    <lineage>
        <taxon>Bacteria</taxon>
        <taxon>Bacillati</taxon>
        <taxon>Actinomycetota</taxon>
        <taxon>Actinomycetes</taxon>
        <taxon>Micrococcales</taxon>
        <taxon>Micrococcaceae</taxon>
        <taxon>Nesterenkonia</taxon>
    </lineage>
</organism>
<dbReference type="PANTHER" id="PTHR30154:SF34">
    <property type="entry name" value="TRANSCRIPTIONAL REGULATOR AZLB"/>
    <property type="match status" value="1"/>
</dbReference>
<sequence length="157" mass="17428">MDGVDRAIISALREDGRISNAALAQKVGLTAGPCLRRVQRLEAEGVILGYTADINPESLGQSFEVGLDIELKWGDRETVERFENTMAGYEEVLELLRLFGSPDYFVRVAVADLHAYERFLTKKVLTIPGVQGTDSAFPMKIIKSQRPHLNTGKSFDE</sequence>